<proteinExistence type="predicted"/>
<reference evidence="1" key="2">
    <citation type="submission" date="2023-01" db="EMBL/GenBank/DDBJ databases">
        <authorList>
            <person name="Sun Q."/>
            <person name="Evtushenko L."/>
        </authorList>
    </citation>
    <scope>NUCLEOTIDE SEQUENCE</scope>
    <source>
        <strain evidence="1">VKM B-2484</strain>
    </source>
</reference>
<accession>A0A9W6N1I3</accession>
<dbReference type="AlphaFoldDB" id="A0A9W6N1I3"/>
<evidence type="ECO:0000313" key="1">
    <source>
        <dbReference type="EMBL" id="GLK74185.1"/>
    </source>
</evidence>
<name>A0A9W6N1I3_9HYPH</name>
<dbReference type="Proteomes" id="UP001143370">
    <property type="component" value="Unassembled WGS sequence"/>
</dbReference>
<keyword evidence="2" id="KW-1185">Reference proteome</keyword>
<comment type="caution">
    <text evidence="1">The sequence shown here is derived from an EMBL/GenBank/DDBJ whole genome shotgun (WGS) entry which is preliminary data.</text>
</comment>
<sequence length="118" mass="13604">MPDWTKITQIYKNIISGQSRQVQMLPWNIFQYSAQSARSDNVDIGRQERFLRRRRRNDGQSPSISTFDVIGSNARAGDNQFLGNAVHARCRSTQKLSIEDDIDHGKLSTFQIAFNRCR</sequence>
<organism evidence="1 2">
    <name type="scientific">Ancylobacter dichloromethanicus</name>
    <dbReference type="NCBI Taxonomy" id="518825"/>
    <lineage>
        <taxon>Bacteria</taxon>
        <taxon>Pseudomonadati</taxon>
        <taxon>Pseudomonadota</taxon>
        <taxon>Alphaproteobacteria</taxon>
        <taxon>Hyphomicrobiales</taxon>
        <taxon>Xanthobacteraceae</taxon>
        <taxon>Ancylobacter</taxon>
    </lineage>
</organism>
<evidence type="ECO:0000313" key="2">
    <source>
        <dbReference type="Proteomes" id="UP001143370"/>
    </source>
</evidence>
<reference evidence="1" key="1">
    <citation type="journal article" date="2014" name="Int. J. Syst. Evol. Microbiol.">
        <title>Complete genome sequence of Corynebacterium casei LMG S-19264T (=DSM 44701T), isolated from a smear-ripened cheese.</title>
        <authorList>
            <consortium name="US DOE Joint Genome Institute (JGI-PGF)"/>
            <person name="Walter F."/>
            <person name="Albersmeier A."/>
            <person name="Kalinowski J."/>
            <person name="Ruckert C."/>
        </authorList>
    </citation>
    <scope>NUCLEOTIDE SEQUENCE</scope>
    <source>
        <strain evidence="1">VKM B-2484</strain>
    </source>
</reference>
<dbReference type="EMBL" id="BSFJ01000035">
    <property type="protein sequence ID" value="GLK74185.1"/>
    <property type="molecule type" value="Genomic_DNA"/>
</dbReference>
<gene>
    <name evidence="1" type="ORF">GCM10017643_43030</name>
</gene>
<protein>
    <submittedName>
        <fullName evidence="1">Uncharacterized protein</fullName>
    </submittedName>
</protein>